<evidence type="ECO:0000313" key="1">
    <source>
        <dbReference type="EMBL" id="KAH7842660.1"/>
    </source>
</evidence>
<dbReference type="EMBL" id="CM037151">
    <property type="protein sequence ID" value="KAH7842660.1"/>
    <property type="molecule type" value="Genomic_DNA"/>
</dbReference>
<proteinExistence type="predicted"/>
<evidence type="ECO:0000313" key="2">
    <source>
        <dbReference type="Proteomes" id="UP000828048"/>
    </source>
</evidence>
<comment type="caution">
    <text evidence="1">The sequence shown here is derived from an EMBL/GenBank/DDBJ whole genome shotgun (WGS) entry which is preliminary data.</text>
</comment>
<name>A0ACB7XQ34_9ERIC</name>
<organism evidence="1 2">
    <name type="scientific">Vaccinium darrowii</name>
    <dbReference type="NCBI Taxonomy" id="229202"/>
    <lineage>
        <taxon>Eukaryota</taxon>
        <taxon>Viridiplantae</taxon>
        <taxon>Streptophyta</taxon>
        <taxon>Embryophyta</taxon>
        <taxon>Tracheophyta</taxon>
        <taxon>Spermatophyta</taxon>
        <taxon>Magnoliopsida</taxon>
        <taxon>eudicotyledons</taxon>
        <taxon>Gunneridae</taxon>
        <taxon>Pentapetalae</taxon>
        <taxon>asterids</taxon>
        <taxon>Ericales</taxon>
        <taxon>Ericaceae</taxon>
        <taxon>Vaccinioideae</taxon>
        <taxon>Vaccinieae</taxon>
        <taxon>Vaccinium</taxon>
    </lineage>
</organism>
<protein>
    <submittedName>
        <fullName evidence="1">Uncharacterized protein</fullName>
    </submittedName>
</protein>
<reference evidence="1 2" key="1">
    <citation type="journal article" date="2021" name="Hortic Res">
        <title>High-quality reference genome and annotation aids understanding of berry development for evergreen blueberry (Vaccinium darrowii).</title>
        <authorList>
            <person name="Yu J."/>
            <person name="Hulse-Kemp A.M."/>
            <person name="Babiker E."/>
            <person name="Staton M."/>
        </authorList>
    </citation>
    <scope>NUCLEOTIDE SEQUENCE [LARGE SCALE GENOMIC DNA]</scope>
    <source>
        <strain evidence="2">cv. NJ 8807/NJ 8810</strain>
        <tissue evidence="1">Young leaf</tissue>
    </source>
</reference>
<sequence>MRPSFNIYLHVLLFLSWLLLPQPTLVISTTTTTAAAAVDAITNKTFFIAKPGCQLECGKLTVPYPFGIGVGSNCSIARGFDINCNTSSDSPKAFISTGNVEVISISQTQVRVRNYVARACYNEAGDLTEPS</sequence>
<gene>
    <name evidence="1" type="ORF">Vadar_007793</name>
</gene>
<keyword evidence="2" id="KW-1185">Reference proteome</keyword>
<dbReference type="Proteomes" id="UP000828048">
    <property type="component" value="Chromosome 1"/>
</dbReference>
<accession>A0ACB7XQ34</accession>